<dbReference type="EMBL" id="NISI01000025">
    <property type="protein sequence ID" value="OWQ98084.1"/>
    <property type="molecule type" value="Genomic_DNA"/>
</dbReference>
<dbReference type="GO" id="GO:0015074">
    <property type="term" value="P:DNA integration"/>
    <property type="evidence" value="ECO:0007669"/>
    <property type="project" value="InterPro"/>
</dbReference>
<evidence type="ECO:0000313" key="3">
    <source>
        <dbReference type="Proteomes" id="UP000197446"/>
    </source>
</evidence>
<dbReference type="InterPro" id="IPR012337">
    <property type="entry name" value="RNaseH-like_sf"/>
</dbReference>
<comment type="caution">
    <text evidence="2">The sequence shown here is derived from an EMBL/GenBank/DDBJ whole genome shotgun (WGS) entry which is preliminary data.</text>
</comment>
<dbReference type="Proteomes" id="UP000197446">
    <property type="component" value="Unassembled WGS sequence"/>
</dbReference>
<reference evidence="2 3" key="1">
    <citation type="journal article" date="2007" name="Int. J. Syst. Evol. Microbiol.">
        <title>Description of Pelomonas aquatica sp. nov. and Pelomonas puraquae sp. nov., isolated from industrial and haemodialysis water.</title>
        <authorList>
            <person name="Gomila M."/>
            <person name="Bowien B."/>
            <person name="Falsen E."/>
            <person name="Moore E.R."/>
            <person name="Lalucat J."/>
        </authorList>
    </citation>
    <scope>NUCLEOTIDE SEQUENCE [LARGE SCALE GENOMIC DNA]</scope>
    <source>
        <strain evidence="2 3">CCUG 52769</strain>
    </source>
</reference>
<feature type="domain" description="Integrase catalytic" evidence="1">
    <location>
        <begin position="505"/>
        <end position="697"/>
    </location>
</feature>
<name>A0A254MZ54_9BURK</name>
<evidence type="ECO:0000313" key="2">
    <source>
        <dbReference type="EMBL" id="OWQ98084.1"/>
    </source>
</evidence>
<dbReference type="InterPro" id="IPR015378">
    <property type="entry name" value="Transposase-like_Mu_C"/>
</dbReference>
<proteinExistence type="predicted"/>
<dbReference type="InterPro" id="IPR036397">
    <property type="entry name" value="RNaseH_sf"/>
</dbReference>
<accession>A0A254MZ54</accession>
<dbReference type="GO" id="GO:0003676">
    <property type="term" value="F:nucleic acid binding"/>
    <property type="evidence" value="ECO:0007669"/>
    <property type="project" value="InterPro"/>
</dbReference>
<organism evidence="2 3">
    <name type="scientific">Roseateles puraquae</name>
    <dbReference type="NCBI Taxonomy" id="431059"/>
    <lineage>
        <taxon>Bacteria</taxon>
        <taxon>Pseudomonadati</taxon>
        <taxon>Pseudomonadota</taxon>
        <taxon>Betaproteobacteria</taxon>
        <taxon>Burkholderiales</taxon>
        <taxon>Sphaerotilaceae</taxon>
        <taxon>Roseateles</taxon>
    </lineage>
</organism>
<protein>
    <recommendedName>
        <fullName evidence="1">Integrase catalytic domain-containing protein</fullName>
    </recommendedName>
</protein>
<dbReference type="PROSITE" id="PS50994">
    <property type="entry name" value="INTEGRASE"/>
    <property type="match status" value="1"/>
</dbReference>
<keyword evidence="3" id="KW-1185">Reference proteome</keyword>
<dbReference type="InterPro" id="IPR001584">
    <property type="entry name" value="Integrase_cat-core"/>
</dbReference>
<evidence type="ECO:0000259" key="1">
    <source>
        <dbReference type="PROSITE" id="PS50994"/>
    </source>
</evidence>
<sequence>MFTEEELDKYLESRGVTAAGRAYIRRVRNSDPSRAVGSGARNVTCKFASRKMGRVIQAESHGCELPSVWTWEFDSATYEFWDQPEAMSLPIVRADGRKSNLPKTADYLVLQQNFVGLVECKTREWLERERRNGNANFVCEGDGRWRYLPGEQAAHAWGLGYVVRVADENNPVLVDNLSMLDDYFIDGVPDVPAADRARIIDTLAEAKWMLIRDLQADTAITTDHLYTLIAQRAVHVNLESSRLSEPWLTYIYRDENAAATHLAISASEQTGDRIDISVLDLLPGARVCWDGRVMQILNVGDTAYFLKPDEGALIELPRKDMEALIGKGEILADPSAESACVARQRERMQHATDAEYARALEKYNALFPDLSPPGKRTPTRTLTKWRSEFKRGEELYGNGFLGLLPNIHRRGNRLPKLPPATLEIIKSVLEAKFLTPEARSTKVLWGLIRNECEAAGAIQPSEKTVFRAINSMFTPVEAVEAREGAKRAYQIDQWYWWLESDTPRHGQRPFEIGHIDHTEVDLQLVDPRFGRKTRKCWLTVLIDAYSRMILAIYVTYDAPSYRSCMMLLRDCVRRHGRVPATVVVDWGSDFRSTYFERLLAYLHCSKKHRPKGAPRHGSLIELLFNRANVDLIHELRGNNVPLQTPRSMSKTHDPRIRAVWTIRDFADALEGYINEVYATVVNQTLGVAPGEAFRHGVATFGERLHNRYACDENFRMMTLPSTPKGTARIRPGAYVKINGIPYAAPELKGPGLVGADVAVRFDPFNMGLAYARIGKVWVELKSVYYATFQRYSEREIMAASAELRENLAGTYANRAISAKVLAAYLEKLSLQEGRLVADADARKAAEQAQEVIAEAARRQPAAASAPAGATEDVDDVFADIEVVDYGDIE</sequence>
<dbReference type="Pfam" id="PF09299">
    <property type="entry name" value="Mu-transpos_C"/>
    <property type="match status" value="1"/>
</dbReference>
<dbReference type="OrthoDB" id="5439087at2"/>
<dbReference type="Gene3D" id="3.30.420.10">
    <property type="entry name" value="Ribonuclease H-like superfamily/Ribonuclease H"/>
    <property type="match status" value="1"/>
</dbReference>
<dbReference type="SUPFAM" id="SSF53098">
    <property type="entry name" value="Ribonuclease H-like"/>
    <property type="match status" value="1"/>
</dbReference>
<dbReference type="RefSeq" id="WP_088486365.1">
    <property type="nucleotide sequence ID" value="NZ_NISI01000025.1"/>
</dbReference>
<dbReference type="AlphaFoldDB" id="A0A254MZ54"/>
<gene>
    <name evidence="2" type="ORF">CDO81_26960</name>
</gene>